<evidence type="ECO:0000313" key="12">
    <source>
        <dbReference type="EMBL" id="MCW3477690.1"/>
    </source>
</evidence>
<dbReference type="Pfam" id="PF03544">
    <property type="entry name" value="TonB_C"/>
    <property type="match status" value="1"/>
</dbReference>
<reference evidence="12" key="1">
    <citation type="submission" date="2022-09" db="EMBL/GenBank/DDBJ databases">
        <title>Rhodovastum sp. nov. RN2-1 isolated from soil in Seongnam, South Korea.</title>
        <authorList>
            <person name="Le N.T."/>
        </authorList>
    </citation>
    <scope>NUCLEOTIDE SEQUENCE</scope>
    <source>
        <strain evidence="12">RN2-1</strain>
    </source>
</reference>
<feature type="non-terminal residue" evidence="12">
    <location>
        <position position="1"/>
    </location>
</feature>
<sequence length="123" mass="12802">SPAAPAAPGPGAPAPPSSAPAASAAPAAPGPDWQRVIAAWLRIHQVYPRDARLRGDEGVVIVRFTLDRDGHILDATIQRSSGHESLDAATLAMLRGAKLPPAPTGSDPARAEFTARVAYRLEQ</sequence>
<evidence type="ECO:0000256" key="3">
    <source>
        <dbReference type="ARBA" id="ARBA00022448"/>
    </source>
</evidence>
<comment type="similarity">
    <text evidence="2">Belongs to the TonB family.</text>
</comment>
<dbReference type="GO" id="GO:0031992">
    <property type="term" value="F:energy transducer activity"/>
    <property type="evidence" value="ECO:0007669"/>
    <property type="project" value="TreeGrafter"/>
</dbReference>
<dbReference type="InterPro" id="IPR006260">
    <property type="entry name" value="TonB/TolA_C"/>
</dbReference>
<dbReference type="EMBL" id="JAPDNT010000046">
    <property type="protein sequence ID" value="MCW3477690.1"/>
    <property type="molecule type" value="Genomic_DNA"/>
</dbReference>
<keyword evidence="13" id="KW-1185">Reference proteome</keyword>
<evidence type="ECO:0000256" key="4">
    <source>
        <dbReference type="ARBA" id="ARBA00022475"/>
    </source>
</evidence>
<dbReference type="GO" id="GO:0098797">
    <property type="term" value="C:plasma membrane protein complex"/>
    <property type="evidence" value="ECO:0007669"/>
    <property type="project" value="TreeGrafter"/>
</dbReference>
<evidence type="ECO:0000313" key="13">
    <source>
        <dbReference type="Proteomes" id="UP001165679"/>
    </source>
</evidence>
<accession>A0AA41YRU3</accession>
<dbReference type="RefSeq" id="WP_264716653.1">
    <property type="nucleotide sequence ID" value="NZ_JAPDNT010000046.1"/>
</dbReference>
<dbReference type="Proteomes" id="UP001165679">
    <property type="component" value="Unassembled WGS sequence"/>
</dbReference>
<evidence type="ECO:0000259" key="11">
    <source>
        <dbReference type="PROSITE" id="PS52015"/>
    </source>
</evidence>
<dbReference type="PROSITE" id="PS52015">
    <property type="entry name" value="TONB_CTD"/>
    <property type="match status" value="1"/>
</dbReference>
<comment type="subcellular location">
    <subcellularLocation>
        <location evidence="1">Cell inner membrane</location>
        <topology evidence="1">Single-pass membrane protein</topology>
        <orientation evidence="1">Periplasmic side</orientation>
    </subcellularLocation>
</comment>
<feature type="domain" description="TonB C-terminal" evidence="11">
    <location>
        <begin position="32"/>
        <end position="123"/>
    </location>
</feature>
<evidence type="ECO:0000256" key="8">
    <source>
        <dbReference type="ARBA" id="ARBA00022989"/>
    </source>
</evidence>
<evidence type="ECO:0000256" key="5">
    <source>
        <dbReference type="ARBA" id="ARBA00022519"/>
    </source>
</evidence>
<dbReference type="PANTHER" id="PTHR33446">
    <property type="entry name" value="PROTEIN TONB-RELATED"/>
    <property type="match status" value="1"/>
</dbReference>
<evidence type="ECO:0000256" key="10">
    <source>
        <dbReference type="SAM" id="MobiDB-lite"/>
    </source>
</evidence>
<dbReference type="AlphaFoldDB" id="A0AA41YRU3"/>
<keyword evidence="4" id="KW-1003">Cell membrane</keyword>
<feature type="compositionally biased region" description="Low complexity" evidence="10">
    <location>
        <begin position="19"/>
        <end position="29"/>
    </location>
</feature>
<dbReference type="GO" id="GO:0055085">
    <property type="term" value="P:transmembrane transport"/>
    <property type="evidence" value="ECO:0007669"/>
    <property type="project" value="InterPro"/>
</dbReference>
<reference evidence="12" key="2">
    <citation type="submission" date="2022-10" db="EMBL/GenBank/DDBJ databases">
        <authorList>
            <person name="Trinh H.N."/>
        </authorList>
    </citation>
    <scope>NUCLEOTIDE SEQUENCE</scope>
    <source>
        <strain evidence="12">RN2-1</strain>
    </source>
</reference>
<dbReference type="NCBIfam" id="TIGR01352">
    <property type="entry name" value="tonB_Cterm"/>
    <property type="match status" value="1"/>
</dbReference>
<evidence type="ECO:0000256" key="1">
    <source>
        <dbReference type="ARBA" id="ARBA00004383"/>
    </source>
</evidence>
<dbReference type="SUPFAM" id="SSF74653">
    <property type="entry name" value="TolA/TonB C-terminal domain"/>
    <property type="match status" value="1"/>
</dbReference>
<dbReference type="PANTHER" id="PTHR33446:SF2">
    <property type="entry name" value="PROTEIN TONB"/>
    <property type="match status" value="1"/>
</dbReference>
<keyword evidence="8" id="KW-1133">Transmembrane helix</keyword>
<dbReference type="InterPro" id="IPR051045">
    <property type="entry name" value="TonB-dependent_transducer"/>
</dbReference>
<keyword evidence="3" id="KW-0813">Transport</keyword>
<gene>
    <name evidence="12" type="ORF">OL599_24325</name>
</gene>
<evidence type="ECO:0000256" key="9">
    <source>
        <dbReference type="ARBA" id="ARBA00023136"/>
    </source>
</evidence>
<proteinExistence type="inferred from homology"/>
<organism evidence="12 13">
    <name type="scientific">Limobrevibacterium gyesilva</name>
    <dbReference type="NCBI Taxonomy" id="2991712"/>
    <lineage>
        <taxon>Bacteria</taxon>
        <taxon>Pseudomonadati</taxon>
        <taxon>Pseudomonadota</taxon>
        <taxon>Alphaproteobacteria</taxon>
        <taxon>Acetobacterales</taxon>
        <taxon>Acetobacteraceae</taxon>
        <taxon>Limobrevibacterium</taxon>
    </lineage>
</organism>
<evidence type="ECO:0000256" key="2">
    <source>
        <dbReference type="ARBA" id="ARBA00006555"/>
    </source>
</evidence>
<dbReference type="InterPro" id="IPR037682">
    <property type="entry name" value="TonB_C"/>
</dbReference>
<keyword evidence="5" id="KW-0997">Cell inner membrane</keyword>
<feature type="compositionally biased region" description="Pro residues" evidence="10">
    <location>
        <begin position="1"/>
        <end position="18"/>
    </location>
</feature>
<evidence type="ECO:0000256" key="7">
    <source>
        <dbReference type="ARBA" id="ARBA00022927"/>
    </source>
</evidence>
<comment type="caution">
    <text evidence="12">The sequence shown here is derived from an EMBL/GenBank/DDBJ whole genome shotgun (WGS) entry which is preliminary data.</text>
</comment>
<name>A0AA41YRU3_9PROT</name>
<protein>
    <submittedName>
        <fullName evidence="12">Energy transducer TonB</fullName>
    </submittedName>
</protein>
<dbReference type="Gene3D" id="3.30.1150.10">
    <property type="match status" value="1"/>
</dbReference>
<keyword evidence="6" id="KW-0812">Transmembrane</keyword>
<dbReference type="GO" id="GO:0015031">
    <property type="term" value="P:protein transport"/>
    <property type="evidence" value="ECO:0007669"/>
    <property type="project" value="UniProtKB-KW"/>
</dbReference>
<evidence type="ECO:0000256" key="6">
    <source>
        <dbReference type="ARBA" id="ARBA00022692"/>
    </source>
</evidence>
<keyword evidence="7" id="KW-0653">Protein transport</keyword>
<feature type="region of interest" description="Disordered" evidence="10">
    <location>
        <begin position="1"/>
        <end position="29"/>
    </location>
</feature>
<keyword evidence="9" id="KW-0472">Membrane</keyword>